<evidence type="ECO:0000256" key="1">
    <source>
        <dbReference type="SAM" id="MobiDB-lite"/>
    </source>
</evidence>
<organism evidence="2 3">
    <name type="scientific">Blyttiomyces helicus</name>
    <dbReference type="NCBI Taxonomy" id="388810"/>
    <lineage>
        <taxon>Eukaryota</taxon>
        <taxon>Fungi</taxon>
        <taxon>Fungi incertae sedis</taxon>
        <taxon>Chytridiomycota</taxon>
        <taxon>Chytridiomycota incertae sedis</taxon>
        <taxon>Chytridiomycetes</taxon>
        <taxon>Chytridiomycetes incertae sedis</taxon>
        <taxon>Blyttiomyces</taxon>
    </lineage>
</organism>
<evidence type="ECO:0000313" key="2">
    <source>
        <dbReference type="EMBL" id="RKO94555.1"/>
    </source>
</evidence>
<feature type="compositionally biased region" description="Basic and acidic residues" evidence="1">
    <location>
        <begin position="218"/>
        <end position="227"/>
    </location>
</feature>
<sequence>MGIQKNTEASGKSEELKGHPARFLKLNNQSRANGGRHVSGYPQQNHELRAPYCLANRAKNNSQPRWPQPQPVAVLLTAVSITTSTLATRRVIPVGEGNRRERWGEEGGRRWKEGDANIAREESAQKLIAAMVANLGIAPNSGSHTQGGRKAVKVKKMKDPKVSQTHGKDIDEHTSPVASMKITEAAKRGQEGSHQFARYSEAAAALPRGFATGATGRPPKEEADKKRASIQGLQGCS</sequence>
<feature type="region of interest" description="Disordered" evidence="1">
    <location>
        <begin position="209"/>
        <end position="237"/>
    </location>
</feature>
<name>A0A4P9WQA1_9FUNG</name>
<feature type="region of interest" description="Disordered" evidence="1">
    <location>
        <begin position="1"/>
        <end position="20"/>
    </location>
</feature>
<dbReference type="EMBL" id="KZ993867">
    <property type="protein sequence ID" value="RKO94555.1"/>
    <property type="molecule type" value="Genomic_DNA"/>
</dbReference>
<dbReference type="AlphaFoldDB" id="A0A4P9WQA1"/>
<protein>
    <submittedName>
        <fullName evidence="2">Uncharacterized protein</fullName>
    </submittedName>
</protein>
<accession>A0A4P9WQA1</accession>
<gene>
    <name evidence="2" type="ORF">BDK51DRAFT_26901</name>
</gene>
<proteinExistence type="predicted"/>
<dbReference type="Proteomes" id="UP000269721">
    <property type="component" value="Unassembled WGS sequence"/>
</dbReference>
<evidence type="ECO:0000313" key="3">
    <source>
        <dbReference type="Proteomes" id="UP000269721"/>
    </source>
</evidence>
<feature type="compositionally biased region" description="Polar residues" evidence="1">
    <location>
        <begin position="1"/>
        <end position="10"/>
    </location>
</feature>
<keyword evidence="3" id="KW-1185">Reference proteome</keyword>
<feature type="compositionally biased region" description="Basic and acidic residues" evidence="1">
    <location>
        <begin position="157"/>
        <end position="172"/>
    </location>
</feature>
<feature type="region of interest" description="Disordered" evidence="1">
    <location>
        <begin position="139"/>
        <end position="172"/>
    </location>
</feature>
<reference evidence="3" key="1">
    <citation type="journal article" date="2018" name="Nat. Microbiol.">
        <title>Leveraging single-cell genomics to expand the fungal tree of life.</title>
        <authorList>
            <person name="Ahrendt S.R."/>
            <person name="Quandt C.A."/>
            <person name="Ciobanu D."/>
            <person name="Clum A."/>
            <person name="Salamov A."/>
            <person name="Andreopoulos B."/>
            <person name="Cheng J.F."/>
            <person name="Woyke T."/>
            <person name="Pelin A."/>
            <person name="Henrissat B."/>
            <person name="Reynolds N.K."/>
            <person name="Benny G.L."/>
            <person name="Smith M.E."/>
            <person name="James T.Y."/>
            <person name="Grigoriev I.V."/>
        </authorList>
    </citation>
    <scope>NUCLEOTIDE SEQUENCE [LARGE SCALE GENOMIC DNA]</scope>
</reference>